<organism evidence="1 2">
    <name type="scientific">Pleurodeles waltl</name>
    <name type="common">Iberian ribbed newt</name>
    <dbReference type="NCBI Taxonomy" id="8319"/>
    <lineage>
        <taxon>Eukaryota</taxon>
        <taxon>Metazoa</taxon>
        <taxon>Chordata</taxon>
        <taxon>Craniata</taxon>
        <taxon>Vertebrata</taxon>
        <taxon>Euteleostomi</taxon>
        <taxon>Amphibia</taxon>
        <taxon>Batrachia</taxon>
        <taxon>Caudata</taxon>
        <taxon>Salamandroidea</taxon>
        <taxon>Salamandridae</taxon>
        <taxon>Pleurodelinae</taxon>
        <taxon>Pleurodeles</taxon>
    </lineage>
</organism>
<keyword evidence="2" id="KW-1185">Reference proteome</keyword>
<reference evidence="1" key="1">
    <citation type="journal article" date="2022" name="bioRxiv">
        <title>Sequencing and chromosome-scale assembly of the giantPleurodeles waltlgenome.</title>
        <authorList>
            <person name="Brown T."/>
            <person name="Elewa A."/>
            <person name="Iarovenko S."/>
            <person name="Subramanian E."/>
            <person name="Araus A.J."/>
            <person name="Petzold A."/>
            <person name="Susuki M."/>
            <person name="Suzuki K.-i.T."/>
            <person name="Hayashi T."/>
            <person name="Toyoda A."/>
            <person name="Oliveira C."/>
            <person name="Osipova E."/>
            <person name="Leigh N.D."/>
            <person name="Simon A."/>
            <person name="Yun M.H."/>
        </authorList>
    </citation>
    <scope>NUCLEOTIDE SEQUENCE</scope>
    <source>
        <strain evidence="1">20211129_DDA</strain>
        <tissue evidence="1">Liver</tissue>
    </source>
</reference>
<dbReference type="Proteomes" id="UP001066276">
    <property type="component" value="Chromosome 6"/>
</dbReference>
<dbReference type="AlphaFoldDB" id="A0AAV7QU85"/>
<accession>A0AAV7QU85</accession>
<proteinExistence type="predicted"/>
<dbReference type="EMBL" id="JANPWB010000010">
    <property type="protein sequence ID" value="KAJ1144072.1"/>
    <property type="molecule type" value="Genomic_DNA"/>
</dbReference>
<protein>
    <submittedName>
        <fullName evidence="1">Uncharacterized protein</fullName>
    </submittedName>
</protein>
<comment type="caution">
    <text evidence="1">The sequence shown here is derived from an EMBL/GenBank/DDBJ whole genome shotgun (WGS) entry which is preliminary data.</text>
</comment>
<gene>
    <name evidence="1" type="ORF">NDU88_010374</name>
</gene>
<name>A0AAV7QU85_PLEWA</name>
<evidence type="ECO:0000313" key="2">
    <source>
        <dbReference type="Proteomes" id="UP001066276"/>
    </source>
</evidence>
<sequence>MQSPTNPSCFFNNNEAHRWHRPSTMHLVISPDIAQCKSSQTDINSSLMTMQSLISQAPINGFIDSAPVQRISTLELERHLLFDNFLRLDCAE</sequence>
<evidence type="ECO:0000313" key="1">
    <source>
        <dbReference type="EMBL" id="KAJ1144072.1"/>
    </source>
</evidence>